<keyword evidence="7" id="KW-1185">Reference proteome</keyword>
<dbReference type="SMART" id="SM00354">
    <property type="entry name" value="HTH_LACI"/>
    <property type="match status" value="1"/>
</dbReference>
<dbReference type="Gene3D" id="3.40.50.2300">
    <property type="match status" value="2"/>
</dbReference>
<name>A0A9X3CRX7_9VIBR</name>
<proteinExistence type="predicted"/>
<dbReference type="PRINTS" id="PR00036">
    <property type="entry name" value="HTHLACI"/>
</dbReference>
<dbReference type="AlphaFoldDB" id="A0A9X3CRX7"/>
<keyword evidence="3" id="KW-0238">DNA-binding</keyword>
<dbReference type="GO" id="GO:0003700">
    <property type="term" value="F:DNA-binding transcription factor activity"/>
    <property type="evidence" value="ECO:0007669"/>
    <property type="project" value="TreeGrafter"/>
</dbReference>
<evidence type="ECO:0000256" key="2">
    <source>
        <dbReference type="ARBA" id="ARBA00023015"/>
    </source>
</evidence>
<evidence type="ECO:0000259" key="5">
    <source>
        <dbReference type="PROSITE" id="PS50932"/>
    </source>
</evidence>
<sequence>MSVQKMSAQKATIYDVAKWAGVSASTVSRYLNRTSFIAKDKVDAIELAIFETGFKHKSRKGEPDTKRNMTIGVIVPSFDAPYVSRILLGMDEQMHKHSYDLIIETTNWDIARERSELNDLVSRQVDGVIIIGGELVESEIAQVTADIPALLMCRSGSGLLPMINVDNEIGAYLATNHLLQLGHSKIFHAMGARGNIETEQRLAGFKRAMTAAGLPSGEPTWISANFEPDEACQRTIEKIESGAEFTAVFAANDLSAFGVIQALHRKGLRVPEDVSVIGFDDLPIGDFYIPRLSTMRQPFAQMGEIAIRYLLDLISGNRPDYDIPPVSIVVRDSTSSIALS</sequence>
<dbReference type="GO" id="GO:0000976">
    <property type="term" value="F:transcription cis-regulatory region binding"/>
    <property type="evidence" value="ECO:0007669"/>
    <property type="project" value="TreeGrafter"/>
</dbReference>
<dbReference type="InterPro" id="IPR010982">
    <property type="entry name" value="Lambda_DNA-bd_dom_sf"/>
</dbReference>
<evidence type="ECO:0000256" key="4">
    <source>
        <dbReference type="ARBA" id="ARBA00023163"/>
    </source>
</evidence>
<organism evidence="6 7">
    <name type="scientific">Vibrio qingdaonensis</name>
    <dbReference type="NCBI Taxonomy" id="2829491"/>
    <lineage>
        <taxon>Bacteria</taxon>
        <taxon>Pseudomonadati</taxon>
        <taxon>Pseudomonadota</taxon>
        <taxon>Gammaproteobacteria</taxon>
        <taxon>Vibrionales</taxon>
        <taxon>Vibrionaceae</taxon>
        <taxon>Vibrio</taxon>
    </lineage>
</organism>
<dbReference type="EMBL" id="JAKRRY010000035">
    <property type="protein sequence ID" value="MCW8348310.1"/>
    <property type="molecule type" value="Genomic_DNA"/>
</dbReference>
<evidence type="ECO:0000313" key="6">
    <source>
        <dbReference type="EMBL" id="MCW8348310.1"/>
    </source>
</evidence>
<dbReference type="Gene3D" id="1.10.260.40">
    <property type="entry name" value="lambda repressor-like DNA-binding domains"/>
    <property type="match status" value="1"/>
</dbReference>
<dbReference type="PROSITE" id="PS50932">
    <property type="entry name" value="HTH_LACI_2"/>
    <property type="match status" value="1"/>
</dbReference>
<protein>
    <submittedName>
        <fullName evidence="6">Substrate-binding domain-containing protein</fullName>
    </submittedName>
</protein>
<dbReference type="SUPFAM" id="SSF47413">
    <property type="entry name" value="lambda repressor-like DNA-binding domains"/>
    <property type="match status" value="1"/>
</dbReference>
<gene>
    <name evidence="6" type="ORF">MD535_20190</name>
</gene>
<feature type="domain" description="HTH lacI-type" evidence="5">
    <location>
        <begin position="11"/>
        <end position="49"/>
    </location>
</feature>
<dbReference type="PANTHER" id="PTHR30146:SF148">
    <property type="entry name" value="HTH-TYPE TRANSCRIPTIONAL REPRESSOR PURR-RELATED"/>
    <property type="match status" value="1"/>
</dbReference>
<dbReference type="Proteomes" id="UP001155587">
    <property type="component" value="Unassembled WGS sequence"/>
</dbReference>
<keyword evidence="1" id="KW-0678">Repressor</keyword>
<dbReference type="SUPFAM" id="SSF53822">
    <property type="entry name" value="Periplasmic binding protein-like I"/>
    <property type="match status" value="1"/>
</dbReference>
<dbReference type="InterPro" id="IPR046335">
    <property type="entry name" value="LacI/GalR-like_sensor"/>
</dbReference>
<reference evidence="6" key="1">
    <citation type="submission" date="2022-02" db="EMBL/GenBank/DDBJ databases">
        <title>Vibrio sp. nov, a new bacterium isolated from seawater.</title>
        <authorList>
            <person name="Yuan Y."/>
        </authorList>
    </citation>
    <scope>NUCLEOTIDE SEQUENCE</scope>
    <source>
        <strain evidence="6">ZSDZ65</strain>
    </source>
</reference>
<evidence type="ECO:0000256" key="1">
    <source>
        <dbReference type="ARBA" id="ARBA00022491"/>
    </source>
</evidence>
<comment type="caution">
    <text evidence="6">The sequence shown here is derived from an EMBL/GenBank/DDBJ whole genome shotgun (WGS) entry which is preliminary data.</text>
</comment>
<accession>A0A9X3CRX7</accession>
<keyword evidence="2" id="KW-0805">Transcription regulation</keyword>
<dbReference type="PANTHER" id="PTHR30146">
    <property type="entry name" value="LACI-RELATED TRANSCRIPTIONAL REPRESSOR"/>
    <property type="match status" value="1"/>
</dbReference>
<dbReference type="InterPro" id="IPR000843">
    <property type="entry name" value="HTH_LacI"/>
</dbReference>
<dbReference type="Pfam" id="PF00356">
    <property type="entry name" value="LacI"/>
    <property type="match status" value="1"/>
</dbReference>
<dbReference type="InterPro" id="IPR028082">
    <property type="entry name" value="Peripla_BP_I"/>
</dbReference>
<dbReference type="Pfam" id="PF13377">
    <property type="entry name" value="Peripla_BP_3"/>
    <property type="match status" value="1"/>
</dbReference>
<evidence type="ECO:0000256" key="3">
    <source>
        <dbReference type="ARBA" id="ARBA00023125"/>
    </source>
</evidence>
<dbReference type="PROSITE" id="PS00356">
    <property type="entry name" value="HTH_LACI_1"/>
    <property type="match status" value="1"/>
</dbReference>
<dbReference type="CDD" id="cd01392">
    <property type="entry name" value="HTH_LacI"/>
    <property type="match status" value="1"/>
</dbReference>
<dbReference type="RefSeq" id="WP_265676834.1">
    <property type="nucleotide sequence ID" value="NZ_JAKRRY010000035.1"/>
</dbReference>
<keyword evidence="4" id="KW-0804">Transcription</keyword>
<evidence type="ECO:0000313" key="7">
    <source>
        <dbReference type="Proteomes" id="UP001155587"/>
    </source>
</evidence>